<dbReference type="EMBL" id="LAXJ01000002">
    <property type="protein sequence ID" value="KRS14345.1"/>
    <property type="molecule type" value="Genomic_DNA"/>
</dbReference>
<dbReference type="AlphaFoldDB" id="A0A0T5NZM0"/>
<accession>A0A0T5NZM0</accession>
<protein>
    <submittedName>
        <fullName evidence="1">Uncharacterized protein</fullName>
    </submittedName>
</protein>
<organism evidence="1 2">
    <name type="scientific">Roseovarius atlanticus</name>
    <dbReference type="NCBI Taxonomy" id="1641875"/>
    <lineage>
        <taxon>Bacteria</taxon>
        <taxon>Pseudomonadati</taxon>
        <taxon>Pseudomonadota</taxon>
        <taxon>Alphaproteobacteria</taxon>
        <taxon>Rhodobacterales</taxon>
        <taxon>Roseobacteraceae</taxon>
        <taxon>Roseovarius</taxon>
    </lineage>
</organism>
<evidence type="ECO:0000313" key="1">
    <source>
        <dbReference type="EMBL" id="KRS14345.1"/>
    </source>
</evidence>
<keyword evidence="2" id="KW-1185">Reference proteome</keyword>
<proteinExistence type="predicted"/>
<dbReference type="PATRIC" id="fig|1641875.4.peg.1293"/>
<gene>
    <name evidence="1" type="ORF">XM53_01025</name>
</gene>
<evidence type="ECO:0000313" key="2">
    <source>
        <dbReference type="Proteomes" id="UP000051295"/>
    </source>
</evidence>
<reference evidence="1 2" key="1">
    <citation type="submission" date="2015-04" db="EMBL/GenBank/DDBJ databases">
        <title>The draft genome sequence of Roseovarius sp.R12b.</title>
        <authorList>
            <person name="Li G."/>
            <person name="Lai Q."/>
            <person name="Shao Z."/>
            <person name="Yan P."/>
        </authorList>
    </citation>
    <scope>NUCLEOTIDE SEQUENCE [LARGE SCALE GENOMIC DNA]</scope>
    <source>
        <strain evidence="1 2">R12B</strain>
    </source>
</reference>
<name>A0A0T5NZM0_9RHOB</name>
<dbReference type="Proteomes" id="UP000051295">
    <property type="component" value="Unassembled WGS sequence"/>
</dbReference>
<comment type="caution">
    <text evidence="1">The sequence shown here is derived from an EMBL/GenBank/DDBJ whole genome shotgun (WGS) entry which is preliminary data.</text>
</comment>
<sequence length="483" mass="54579">MPLPRSDAFALFVPKVRVMSNLKETIAEDIFFIFDEVFRFKKMGRDAFAGLDQLEAFCDLPHPSGHGRMLCGLAAYEKVTFIARLAGERNALSGNVTIETLRKLTEELLVQRFLVERRPIDEKQVDRLLSSVGRASKKKCQDKTHFIPCHLMATKSPDAFSVGPVTFRNRSNFKSTVASHIRGYAKNEEPKRREHMRQLMLDALRHYRNFDWVGEIIIEGCDSATSADLAERTVRSAVNLLHLVFRAKNTDRMRVGGAALRVDRRGGLTINSSGELAPHGSLAWAGQGCFPEDWSEWLRDKHLQNILRLFGIALETEANPKLKRPISRRILDAAQWFGDASRDEQPSNRIIKFVTALERMVMTDEKQDATRLVSDRVSALCCSLEANDRAKWKQEVKDVYDLRSRLLHGSMSPFDRSVNSMMGKAANLGEESIIQALLLLGEEALVAEKVPTRMLAKWYDNFVDHVDTHSAANSPHSQGLDET</sequence>